<dbReference type="InterPro" id="IPR029016">
    <property type="entry name" value="GAF-like_dom_sf"/>
</dbReference>
<organism evidence="11 12">
    <name type="scientific">Natronorubrum texcoconense</name>
    <dbReference type="NCBI Taxonomy" id="1095776"/>
    <lineage>
        <taxon>Archaea</taxon>
        <taxon>Methanobacteriati</taxon>
        <taxon>Methanobacteriota</taxon>
        <taxon>Stenosarchaea group</taxon>
        <taxon>Halobacteria</taxon>
        <taxon>Halobacteriales</taxon>
        <taxon>Natrialbaceae</taxon>
        <taxon>Natronorubrum</taxon>
    </lineage>
</organism>
<keyword evidence="3" id="KW-0597">Phosphoprotein</keyword>
<dbReference type="InterPro" id="IPR000014">
    <property type="entry name" value="PAS"/>
</dbReference>
<feature type="compositionally biased region" description="Low complexity" evidence="7">
    <location>
        <begin position="828"/>
        <end position="839"/>
    </location>
</feature>
<dbReference type="InterPro" id="IPR013656">
    <property type="entry name" value="PAS_4"/>
</dbReference>
<evidence type="ECO:0000256" key="5">
    <source>
        <dbReference type="ARBA" id="ARBA00022777"/>
    </source>
</evidence>
<comment type="catalytic activity">
    <reaction evidence="1">
        <text>ATP + protein L-histidine = ADP + protein N-phospho-L-histidine.</text>
        <dbReference type="EC" id="2.7.13.3"/>
    </reaction>
</comment>
<dbReference type="InterPro" id="IPR003018">
    <property type="entry name" value="GAF"/>
</dbReference>
<keyword evidence="5" id="KW-0418">Kinase</keyword>
<dbReference type="SUPFAM" id="SSF47384">
    <property type="entry name" value="Homodimeric domain of signal transducing histidine kinase"/>
    <property type="match status" value="1"/>
</dbReference>
<keyword evidence="6" id="KW-0175">Coiled coil</keyword>
<dbReference type="Gene3D" id="3.30.450.40">
    <property type="match status" value="2"/>
</dbReference>
<evidence type="ECO:0000259" key="8">
    <source>
        <dbReference type="PROSITE" id="PS50109"/>
    </source>
</evidence>
<dbReference type="AlphaFoldDB" id="A0A1G8YCV1"/>
<dbReference type="Gene3D" id="3.30.450.20">
    <property type="entry name" value="PAS domain"/>
    <property type="match status" value="2"/>
</dbReference>
<dbReference type="STRING" id="1095776.SAMN04515672_2112"/>
<dbReference type="InterPro" id="IPR003661">
    <property type="entry name" value="HisK_dim/P_dom"/>
</dbReference>
<dbReference type="GO" id="GO:0000155">
    <property type="term" value="F:phosphorelay sensor kinase activity"/>
    <property type="evidence" value="ECO:0007669"/>
    <property type="project" value="InterPro"/>
</dbReference>
<feature type="domain" description="Histidine kinase" evidence="8">
    <location>
        <begin position="610"/>
        <end position="823"/>
    </location>
</feature>
<dbReference type="InterPro" id="IPR004358">
    <property type="entry name" value="Sig_transdc_His_kin-like_C"/>
</dbReference>
<dbReference type="InterPro" id="IPR036097">
    <property type="entry name" value="HisK_dim/P_sf"/>
</dbReference>
<evidence type="ECO:0000256" key="6">
    <source>
        <dbReference type="SAM" id="Coils"/>
    </source>
</evidence>
<evidence type="ECO:0000256" key="4">
    <source>
        <dbReference type="ARBA" id="ARBA00022679"/>
    </source>
</evidence>
<dbReference type="SUPFAM" id="SSF55781">
    <property type="entry name" value="GAF domain-like"/>
    <property type="match status" value="2"/>
</dbReference>
<accession>A0A1G8YCV1</accession>
<protein>
    <recommendedName>
        <fullName evidence="2">histidine kinase</fullName>
        <ecNumber evidence="2">2.7.13.3</ecNumber>
    </recommendedName>
</protein>
<dbReference type="Pfam" id="PF01590">
    <property type="entry name" value="GAF"/>
    <property type="match status" value="2"/>
</dbReference>
<feature type="domain" description="PAS" evidence="9">
    <location>
        <begin position="181"/>
        <end position="251"/>
    </location>
</feature>
<gene>
    <name evidence="11" type="ORF">SAMN04515672_2112</name>
</gene>
<dbReference type="InterPro" id="IPR052162">
    <property type="entry name" value="Sensor_kinase/Photoreceptor"/>
</dbReference>
<dbReference type="SMART" id="SM00387">
    <property type="entry name" value="HATPase_c"/>
    <property type="match status" value="1"/>
</dbReference>
<dbReference type="PRINTS" id="PR00344">
    <property type="entry name" value="BCTRLSENSOR"/>
</dbReference>
<dbReference type="PROSITE" id="PS50109">
    <property type="entry name" value="HIS_KIN"/>
    <property type="match status" value="1"/>
</dbReference>
<evidence type="ECO:0000256" key="2">
    <source>
        <dbReference type="ARBA" id="ARBA00012438"/>
    </source>
</evidence>
<dbReference type="Pfam" id="PF00512">
    <property type="entry name" value="HisKA"/>
    <property type="match status" value="1"/>
</dbReference>
<evidence type="ECO:0000313" key="12">
    <source>
        <dbReference type="Proteomes" id="UP000198882"/>
    </source>
</evidence>
<feature type="coiled-coil region" evidence="6">
    <location>
        <begin position="576"/>
        <end position="610"/>
    </location>
</feature>
<sequence length="839" mass="94530">MATSDPPTGTLQSRIRQQEVVAELGKRALESSDLDRFLTDAVAAVQEALGADCCGIFEVIPDSDAVALGYGVGWRDGAIGSATVPARSTNSVGCALKTDEVVVATDVEASDRFSTPTLFASHDVTSTVSIGIDADGDELWGVLSVYTTERREFADHELSFVRNVANVLASAIENLRMRRGLETGLETTIDRFTDAFIGVDADWRVTYVNDRGRELTDREADELVGATLWEAFPATVESAFEREYRRAMATQEPIVFEEYYPPLETWFEVTASPSETGLSISFRDVSDHEATQRELQANNRTLQRLYAITADRELSFDEKTRQLLDLGRERLGLEVGFMADIDERNDRFEVVHSSGDDERLQPGSVTQLSDTYCRRTIEEDELLVLTNAPVEGWGDDHAYEKWEFDSYLGGQLRVDGQPYGTLCFVDDAPRSVSFTPAERSFVELLTQWLSYELEREHHQRELEESERRYRTLVEQFPNGIVALFDEELRYTLGGGQILEEIDISIDDFVGQTIYDRYDGETLETFESNFRAALSGERTSFEYDIHGREWLAHTVPVEDDRGEVFAGMIMVQDVTERNEQQRQLREREARLEELVDELEASNERLEQFAYAASHDLQEPLRMVASYLTLVDQRYADELDEDGQEFIAYAVDGAKRMQEMIDGLLAYSRVDTQGDPFEVVDCEDVLENVLTDLEVRIEETDADITVESLPEVYGDPGQLRQVFQNLLDNAITYSGDEAPRISVFAEKEGQEWRLSVRDRGIGIDPADTERIFQVFDRLHSVEEYAGTGIGLALCQRIVERHDGDIRVSSTTDEGATFTVTLPTPRESEATTEPTGTSTTNE</sequence>
<dbReference type="RefSeq" id="WP_090305447.1">
    <property type="nucleotide sequence ID" value="NZ_FNFE01000002.1"/>
</dbReference>
<dbReference type="CDD" id="cd00082">
    <property type="entry name" value="HisKA"/>
    <property type="match status" value="1"/>
</dbReference>
<keyword evidence="12" id="KW-1185">Reference proteome</keyword>
<dbReference type="SMART" id="SM00091">
    <property type="entry name" value="PAS"/>
    <property type="match status" value="2"/>
</dbReference>
<evidence type="ECO:0000313" key="11">
    <source>
        <dbReference type="EMBL" id="SDK00536.1"/>
    </source>
</evidence>
<dbReference type="PANTHER" id="PTHR43304">
    <property type="entry name" value="PHYTOCHROME-LIKE PROTEIN CPH1"/>
    <property type="match status" value="1"/>
</dbReference>
<dbReference type="CDD" id="cd00130">
    <property type="entry name" value="PAS"/>
    <property type="match status" value="1"/>
</dbReference>
<dbReference type="SMART" id="SM00388">
    <property type="entry name" value="HisKA"/>
    <property type="match status" value="1"/>
</dbReference>
<dbReference type="SUPFAM" id="SSF55785">
    <property type="entry name" value="PYP-like sensor domain (PAS domain)"/>
    <property type="match status" value="2"/>
</dbReference>
<dbReference type="InterPro" id="IPR000700">
    <property type="entry name" value="PAS-assoc_C"/>
</dbReference>
<dbReference type="Gene3D" id="3.30.565.10">
    <property type="entry name" value="Histidine kinase-like ATPase, C-terminal domain"/>
    <property type="match status" value="1"/>
</dbReference>
<dbReference type="InterPro" id="IPR036890">
    <property type="entry name" value="HATPase_C_sf"/>
</dbReference>
<evidence type="ECO:0000259" key="10">
    <source>
        <dbReference type="PROSITE" id="PS50113"/>
    </source>
</evidence>
<dbReference type="NCBIfam" id="TIGR00229">
    <property type="entry name" value="sensory_box"/>
    <property type="match status" value="2"/>
</dbReference>
<dbReference type="PROSITE" id="PS50112">
    <property type="entry name" value="PAS"/>
    <property type="match status" value="1"/>
</dbReference>
<dbReference type="Gene3D" id="1.10.287.130">
    <property type="match status" value="1"/>
</dbReference>
<proteinExistence type="predicted"/>
<feature type="domain" description="PAC" evidence="10">
    <location>
        <begin position="523"/>
        <end position="585"/>
    </location>
</feature>
<dbReference type="SUPFAM" id="SSF55874">
    <property type="entry name" value="ATPase domain of HSP90 chaperone/DNA topoisomerase II/histidine kinase"/>
    <property type="match status" value="1"/>
</dbReference>
<feature type="region of interest" description="Disordered" evidence="7">
    <location>
        <begin position="819"/>
        <end position="839"/>
    </location>
</feature>
<dbReference type="InterPro" id="IPR035965">
    <property type="entry name" value="PAS-like_dom_sf"/>
</dbReference>
<dbReference type="EMBL" id="FNFE01000002">
    <property type="protein sequence ID" value="SDK00536.1"/>
    <property type="molecule type" value="Genomic_DNA"/>
</dbReference>
<dbReference type="InterPro" id="IPR003594">
    <property type="entry name" value="HATPase_dom"/>
</dbReference>
<dbReference type="InterPro" id="IPR005467">
    <property type="entry name" value="His_kinase_dom"/>
</dbReference>
<dbReference type="FunFam" id="3.30.565.10:FF:000006">
    <property type="entry name" value="Sensor histidine kinase WalK"/>
    <property type="match status" value="1"/>
</dbReference>
<name>A0A1G8YCV1_9EURY</name>
<keyword evidence="4" id="KW-0808">Transferase</keyword>
<dbReference type="OrthoDB" id="342253at2157"/>
<evidence type="ECO:0000259" key="9">
    <source>
        <dbReference type="PROSITE" id="PS50112"/>
    </source>
</evidence>
<evidence type="ECO:0000256" key="7">
    <source>
        <dbReference type="SAM" id="MobiDB-lite"/>
    </source>
</evidence>
<dbReference type="EC" id="2.7.13.3" evidence="2"/>
<dbReference type="Pfam" id="PF02518">
    <property type="entry name" value="HATPase_c"/>
    <property type="match status" value="1"/>
</dbReference>
<evidence type="ECO:0000256" key="1">
    <source>
        <dbReference type="ARBA" id="ARBA00000085"/>
    </source>
</evidence>
<dbReference type="Proteomes" id="UP000198882">
    <property type="component" value="Unassembled WGS sequence"/>
</dbReference>
<dbReference type="Pfam" id="PF08448">
    <property type="entry name" value="PAS_4"/>
    <property type="match status" value="2"/>
</dbReference>
<reference evidence="12" key="1">
    <citation type="submission" date="2016-10" db="EMBL/GenBank/DDBJ databases">
        <authorList>
            <person name="Varghese N."/>
            <person name="Submissions S."/>
        </authorList>
    </citation>
    <scope>NUCLEOTIDE SEQUENCE [LARGE SCALE GENOMIC DNA]</scope>
    <source>
        <strain evidence="12">B4,CECT 8067,JCM 17497</strain>
    </source>
</reference>
<dbReference type="PROSITE" id="PS50113">
    <property type="entry name" value="PAC"/>
    <property type="match status" value="1"/>
</dbReference>
<dbReference type="SMART" id="SM00065">
    <property type="entry name" value="GAF"/>
    <property type="match status" value="2"/>
</dbReference>
<evidence type="ECO:0000256" key="3">
    <source>
        <dbReference type="ARBA" id="ARBA00022553"/>
    </source>
</evidence>
<dbReference type="PANTHER" id="PTHR43304:SF1">
    <property type="entry name" value="PAC DOMAIN-CONTAINING PROTEIN"/>
    <property type="match status" value="1"/>
</dbReference>